<dbReference type="Proteomes" id="UP001160148">
    <property type="component" value="Unassembled WGS sequence"/>
</dbReference>
<proteinExistence type="predicted"/>
<organism evidence="1 2">
    <name type="scientific">Macrosiphum euphorbiae</name>
    <name type="common">potato aphid</name>
    <dbReference type="NCBI Taxonomy" id="13131"/>
    <lineage>
        <taxon>Eukaryota</taxon>
        <taxon>Metazoa</taxon>
        <taxon>Ecdysozoa</taxon>
        <taxon>Arthropoda</taxon>
        <taxon>Hexapoda</taxon>
        <taxon>Insecta</taxon>
        <taxon>Pterygota</taxon>
        <taxon>Neoptera</taxon>
        <taxon>Paraneoptera</taxon>
        <taxon>Hemiptera</taxon>
        <taxon>Sternorrhyncha</taxon>
        <taxon>Aphidomorpha</taxon>
        <taxon>Aphidoidea</taxon>
        <taxon>Aphididae</taxon>
        <taxon>Macrosiphini</taxon>
        <taxon>Macrosiphum</taxon>
    </lineage>
</organism>
<comment type="caution">
    <text evidence="1">The sequence shown here is derived from an EMBL/GenBank/DDBJ whole genome shotgun (WGS) entry which is preliminary data.</text>
</comment>
<protein>
    <recommendedName>
        <fullName evidence="3">FLYWCH-type domain-containing protein</fullName>
    </recommendedName>
</protein>
<evidence type="ECO:0008006" key="3">
    <source>
        <dbReference type="Google" id="ProtNLM"/>
    </source>
</evidence>
<reference evidence="1 2" key="1">
    <citation type="submission" date="2023-01" db="EMBL/GenBank/DDBJ databases">
        <authorList>
            <person name="Whitehead M."/>
        </authorList>
    </citation>
    <scope>NUCLEOTIDE SEQUENCE [LARGE SCALE GENOMIC DNA]</scope>
</reference>
<evidence type="ECO:0000313" key="2">
    <source>
        <dbReference type="Proteomes" id="UP001160148"/>
    </source>
</evidence>
<dbReference type="EMBL" id="CARXXK010000001">
    <property type="protein sequence ID" value="CAI6344328.1"/>
    <property type="molecule type" value="Genomic_DNA"/>
</dbReference>
<sequence length="116" mass="13747">MEFVYSEKSKPHIIIYNGYKFRFHKTLQDDVQRPCCFKNFMCFIKLSPSNIIVESNTNHEHRKPDEKVLNRQIMSNSLKRKAFVDISCKPFKLIRLELKHGDIPTLTDNDLGLLKY</sequence>
<keyword evidence="2" id="KW-1185">Reference proteome</keyword>
<evidence type="ECO:0000313" key="1">
    <source>
        <dbReference type="EMBL" id="CAI6344328.1"/>
    </source>
</evidence>
<gene>
    <name evidence="1" type="ORF">MEUPH1_LOCUS1474</name>
</gene>
<name>A0AAV0VJK2_9HEMI</name>
<dbReference type="AlphaFoldDB" id="A0AAV0VJK2"/>
<accession>A0AAV0VJK2</accession>